<keyword evidence="5 11" id="KW-0500">Molybdenum</keyword>
<dbReference type="RefSeq" id="WP_148914028.1">
    <property type="nucleotide sequence ID" value="NZ_VSZS01000058.1"/>
</dbReference>
<keyword evidence="9 11" id="KW-0501">Molybdenum cofactor biosynthesis</keyword>
<evidence type="ECO:0000256" key="8">
    <source>
        <dbReference type="ARBA" id="ARBA00022842"/>
    </source>
</evidence>
<dbReference type="Pfam" id="PF03453">
    <property type="entry name" value="MoeA_N"/>
    <property type="match status" value="1"/>
</dbReference>
<dbReference type="FunFam" id="2.170.190.11:FF:000001">
    <property type="entry name" value="Molybdopterin molybdenumtransferase"/>
    <property type="match status" value="1"/>
</dbReference>
<dbReference type="InterPro" id="IPR005110">
    <property type="entry name" value="MoeA_linker/N"/>
</dbReference>
<dbReference type="GO" id="GO:0046872">
    <property type="term" value="F:metal ion binding"/>
    <property type="evidence" value="ECO:0007669"/>
    <property type="project" value="UniProtKB-UniRule"/>
</dbReference>
<dbReference type="PANTHER" id="PTHR10192">
    <property type="entry name" value="MOLYBDOPTERIN BIOSYNTHESIS PROTEIN"/>
    <property type="match status" value="1"/>
</dbReference>
<comment type="caution">
    <text evidence="13">The sequence shown here is derived from an EMBL/GenBank/DDBJ whole genome shotgun (WGS) entry which is preliminary data.</text>
</comment>
<evidence type="ECO:0000256" key="10">
    <source>
        <dbReference type="ARBA" id="ARBA00047317"/>
    </source>
</evidence>
<dbReference type="Gene3D" id="3.90.105.10">
    <property type="entry name" value="Molybdopterin biosynthesis moea protein, domain 2"/>
    <property type="match status" value="1"/>
</dbReference>
<dbReference type="InterPro" id="IPR005111">
    <property type="entry name" value="MoeA_C_domain_IV"/>
</dbReference>
<dbReference type="AlphaFoldDB" id="A0A5D4H4U3"/>
<dbReference type="Pfam" id="PF00994">
    <property type="entry name" value="MoCF_biosynth"/>
    <property type="match status" value="1"/>
</dbReference>
<dbReference type="Gene3D" id="2.170.190.11">
    <property type="entry name" value="Molybdopterin biosynthesis moea protein, domain 3"/>
    <property type="match status" value="1"/>
</dbReference>
<dbReference type="GO" id="GO:0005829">
    <property type="term" value="C:cytosol"/>
    <property type="evidence" value="ECO:0007669"/>
    <property type="project" value="TreeGrafter"/>
</dbReference>
<accession>A0A5D4H4U3</accession>
<organism evidence="13 14">
    <name type="scientific">Neoaquamicrobium microcysteis</name>
    <dbReference type="NCBI Taxonomy" id="2682781"/>
    <lineage>
        <taxon>Bacteria</taxon>
        <taxon>Pseudomonadati</taxon>
        <taxon>Pseudomonadota</taxon>
        <taxon>Alphaproteobacteria</taxon>
        <taxon>Hyphomicrobiales</taxon>
        <taxon>Phyllobacteriaceae</taxon>
        <taxon>Neoaquamicrobium</taxon>
    </lineage>
</organism>
<dbReference type="SUPFAM" id="SSF53218">
    <property type="entry name" value="Molybdenum cofactor biosynthesis proteins"/>
    <property type="match status" value="1"/>
</dbReference>
<protein>
    <recommendedName>
        <fullName evidence="11">Molybdopterin molybdenumtransferase</fullName>
        <ecNumber evidence="11">2.10.1.1</ecNumber>
    </recommendedName>
</protein>
<dbReference type="Pfam" id="PF03454">
    <property type="entry name" value="MoeA_C"/>
    <property type="match status" value="1"/>
</dbReference>
<dbReference type="InterPro" id="IPR008284">
    <property type="entry name" value="MoCF_biosynth_CS"/>
</dbReference>
<dbReference type="InterPro" id="IPR036688">
    <property type="entry name" value="MoeA_C_domain_IV_sf"/>
</dbReference>
<evidence type="ECO:0000313" key="14">
    <source>
        <dbReference type="Proteomes" id="UP000323258"/>
    </source>
</evidence>
<evidence type="ECO:0000313" key="13">
    <source>
        <dbReference type="EMBL" id="TYR33820.1"/>
    </source>
</evidence>
<name>A0A5D4H4U3_9HYPH</name>
<dbReference type="SUPFAM" id="SSF63882">
    <property type="entry name" value="MoeA N-terminal region -like"/>
    <property type="match status" value="1"/>
</dbReference>
<dbReference type="FunFam" id="3.40.980.10:FF:000004">
    <property type="entry name" value="Molybdopterin molybdenumtransferase"/>
    <property type="match status" value="1"/>
</dbReference>
<evidence type="ECO:0000256" key="3">
    <source>
        <dbReference type="ARBA" id="ARBA00005046"/>
    </source>
</evidence>
<dbReference type="InterPro" id="IPR036425">
    <property type="entry name" value="MoaB/Mog-like_dom_sf"/>
</dbReference>
<evidence type="ECO:0000256" key="7">
    <source>
        <dbReference type="ARBA" id="ARBA00022723"/>
    </source>
</evidence>
<dbReference type="Proteomes" id="UP000323258">
    <property type="component" value="Unassembled WGS sequence"/>
</dbReference>
<dbReference type="PROSITE" id="PS01079">
    <property type="entry name" value="MOCF_BIOSYNTHESIS_2"/>
    <property type="match status" value="1"/>
</dbReference>
<evidence type="ECO:0000256" key="11">
    <source>
        <dbReference type="RuleBase" id="RU365090"/>
    </source>
</evidence>
<dbReference type="EMBL" id="VSZS01000058">
    <property type="protein sequence ID" value="TYR33820.1"/>
    <property type="molecule type" value="Genomic_DNA"/>
</dbReference>
<evidence type="ECO:0000256" key="6">
    <source>
        <dbReference type="ARBA" id="ARBA00022679"/>
    </source>
</evidence>
<comment type="cofactor">
    <cofactor evidence="1 11">
        <name>Mg(2+)</name>
        <dbReference type="ChEBI" id="CHEBI:18420"/>
    </cofactor>
</comment>
<dbReference type="InterPro" id="IPR036135">
    <property type="entry name" value="MoeA_linker/N_sf"/>
</dbReference>
<comment type="catalytic activity">
    <reaction evidence="10">
        <text>adenylyl-molybdopterin + molybdate = Mo-molybdopterin + AMP + H(+)</text>
        <dbReference type="Rhea" id="RHEA:35047"/>
        <dbReference type="ChEBI" id="CHEBI:15378"/>
        <dbReference type="ChEBI" id="CHEBI:36264"/>
        <dbReference type="ChEBI" id="CHEBI:62727"/>
        <dbReference type="ChEBI" id="CHEBI:71302"/>
        <dbReference type="ChEBI" id="CHEBI:456215"/>
        <dbReference type="EC" id="2.10.1.1"/>
    </reaction>
</comment>
<reference evidence="13 14" key="1">
    <citation type="submission" date="2019-08" db="EMBL/GenBank/DDBJ databases">
        <authorList>
            <person name="Seo Y.L."/>
        </authorList>
    </citation>
    <scope>NUCLEOTIDE SEQUENCE [LARGE SCALE GENOMIC DNA]</scope>
    <source>
        <strain evidence="13 14">MaA-C15</strain>
    </source>
</reference>
<dbReference type="OrthoDB" id="9804758at2"/>
<comment type="function">
    <text evidence="2 11">Catalyzes the insertion of molybdate into adenylated molybdopterin with the concomitant release of AMP.</text>
</comment>
<comment type="similarity">
    <text evidence="4 11">Belongs to the MoeA family.</text>
</comment>
<dbReference type="GO" id="GO:0061599">
    <property type="term" value="F:molybdopterin molybdotransferase activity"/>
    <property type="evidence" value="ECO:0007669"/>
    <property type="project" value="UniProtKB-UniRule"/>
</dbReference>
<dbReference type="PANTHER" id="PTHR10192:SF5">
    <property type="entry name" value="GEPHYRIN"/>
    <property type="match status" value="1"/>
</dbReference>
<dbReference type="UniPathway" id="UPA00344"/>
<evidence type="ECO:0000256" key="1">
    <source>
        <dbReference type="ARBA" id="ARBA00001946"/>
    </source>
</evidence>
<dbReference type="SMART" id="SM00852">
    <property type="entry name" value="MoCF_biosynth"/>
    <property type="match status" value="1"/>
</dbReference>
<keyword evidence="14" id="KW-1185">Reference proteome</keyword>
<evidence type="ECO:0000256" key="2">
    <source>
        <dbReference type="ARBA" id="ARBA00002901"/>
    </source>
</evidence>
<evidence type="ECO:0000256" key="4">
    <source>
        <dbReference type="ARBA" id="ARBA00010763"/>
    </source>
</evidence>
<dbReference type="Gene3D" id="2.40.340.10">
    <property type="entry name" value="MoeA, C-terminal, domain IV"/>
    <property type="match status" value="1"/>
</dbReference>
<keyword evidence="7 11" id="KW-0479">Metal-binding</keyword>
<evidence type="ECO:0000256" key="5">
    <source>
        <dbReference type="ARBA" id="ARBA00022505"/>
    </source>
</evidence>
<sequence>MAGLMPVDEALARLLADVRPLPSEDVSIDQAAGRVLAQGIVARRTQPPFDASAMDGYAVRADDVANPPKALQVIGESIAGKRFEGEVGPGQAVRIFTGAPLPRGSNAVLLQEDARVAADGLVEALEAVAPGRHIRRSGLDFEAGDALLPAGRFLDPAALSLAAAANHPHLPVVCKPLVAILATGSELVAPGDTPGQDQIVASNGYGVAALAAAAGAEILDLGIEPDDRALLAASVRRALEAGADVIVTLGGASVGDHDLVREVLTGEGMALDFWKIAMRPGKPLMFGRFGDVRVLGLPGNPVSSLVCAHLFLKPLVAKLAGRAFTPDIREAFLGEPMKANDHRRDYVRALAEQVGGRLIVTPFGTQDSSMLKTLAAANALLIREPHAPAAQAGEPCRALMLR</sequence>
<dbReference type="NCBIfam" id="TIGR00177">
    <property type="entry name" value="molyb_syn"/>
    <property type="match status" value="1"/>
</dbReference>
<dbReference type="CDD" id="cd00887">
    <property type="entry name" value="MoeA"/>
    <property type="match status" value="1"/>
</dbReference>
<comment type="pathway">
    <text evidence="3 11">Cofactor biosynthesis; molybdopterin biosynthesis.</text>
</comment>
<reference evidence="13 14" key="2">
    <citation type="submission" date="2019-09" db="EMBL/GenBank/DDBJ databases">
        <title>Mesorhizobium sp. MaA-C15 isolated from Microcystis aeruginosa.</title>
        <authorList>
            <person name="Jeong S.E."/>
            <person name="Jin H.M."/>
            <person name="Jeon C.O."/>
        </authorList>
    </citation>
    <scope>NUCLEOTIDE SEQUENCE [LARGE SCALE GENOMIC DNA]</scope>
    <source>
        <strain evidence="13 14">MaA-C15</strain>
    </source>
</reference>
<dbReference type="InterPro" id="IPR001453">
    <property type="entry name" value="MoaB/Mog_dom"/>
</dbReference>
<keyword evidence="6 11" id="KW-0808">Transferase</keyword>
<dbReference type="Gene3D" id="3.40.980.10">
    <property type="entry name" value="MoaB/Mog-like domain"/>
    <property type="match status" value="1"/>
</dbReference>
<evidence type="ECO:0000259" key="12">
    <source>
        <dbReference type="SMART" id="SM00852"/>
    </source>
</evidence>
<proteinExistence type="inferred from homology"/>
<evidence type="ECO:0000256" key="9">
    <source>
        <dbReference type="ARBA" id="ARBA00023150"/>
    </source>
</evidence>
<dbReference type="GO" id="GO:0006777">
    <property type="term" value="P:Mo-molybdopterin cofactor biosynthetic process"/>
    <property type="evidence" value="ECO:0007669"/>
    <property type="project" value="UniProtKB-UniRule"/>
</dbReference>
<feature type="domain" description="MoaB/Mog" evidence="12">
    <location>
        <begin position="179"/>
        <end position="318"/>
    </location>
</feature>
<dbReference type="SUPFAM" id="SSF63867">
    <property type="entry name" value="MoeA C-terminal domain-like"/>
    <property type="match status" value="1"/>
</dbReference>
<gene>
    <name evidence="13" type="ORF">FY036_07165</name>
</gene>
<keyword evidence="8 11" id="KW-0460">Magnesium</keyword>
<dbReference type="NCBIfam" id="NF045515">
    <property type="entry name" value="Glp_gephyrin"/>
    <property type="match status" value="1"/>
</dbReference>
<dbReference type="EC" id="2.10.1.1" evidence="11"/>
<dbReference type="InterPro" id="IPR038987">
    <property type="entry name" value="MoeA-like"/>
</dbReference>